<dbReference type="EMBL" id="VJMJ01000149">
    <property type="protein sequence ID" value="KAF0730915.1"/>
    <property type="molecule type" value="Genomic_DNA"/>
</dbReference>
<feature type="region of interest" description="Disordered" evidence="1">
    <location>
        <begin position="150"/>
        <end position="179"/>
    </location>
</feature>
<keyword evidence="3" id="KW-1185">Reference proteome</keyword>
<dbReference type="AlphaFoldDB" id="A0A6G0WTZ5"/>
<dbReference type="PANTHER" id="PTHR33324:SF2">
    <property type="entry name" value="MYB_SANT-LIKE DNA-BINDING DOMAIN-CONTAINING PROTEIN"/>
    <property type="match status" value="1"/>
</dbReference>
<evidence type="ECO:0000256" key="1">
    <source>
        <dbReference type="SAM" id="MobiDB-lite"/>
    </source>
</evidence>
<organism evidence="2 3">
    <name type="scientific">Aphanomyces euteiches</name>
    <dbReference type="NCBI Taxonomy" id="100861"/>
    <lineage>
        <taxon>Eukaryota</taxon>
        <taxon>Sar</taxon>
        <taxon>Stramenopiles</taxon>
        <taxon>Oomycota</taxon>
        <taxon>Saprolegniomycetes</taxon>
        <taxon>Saprolegniales</taxon>
        <taxon>Verrucalvaceae</taxon>
        <taxon>Aphanomyces</taxon>
    </lineage>
</organism>
<reference evidence="2 3" key="1">
    <citation type="submission" date="2019-07" db="EMBL/GenBank/DDBJ databases">
        <title>Genomics analysis of Aphanomyces spp. identifies a new class of oomycete effector associated with host adaptation.</title>
        <authorList>
            <person name="Gaulin E."/>
        </authorList>
    </citation>
    <scope>NUCLEOTIDE SEQUENCE [LARGE SCALE GENOMIC DNA]</scope>
    <source>
        <strain evidence="2 3">ATCC 201684</strain>
    </source>
</reference>
<gene>
    <name evidence="2" type="ORF">Ae201684_011797</name>
</gene>
<protein>
    <submittedName>
        <fullName evidence="2">Uncharacterized protein</fullName>
    </submittedName>
</protein>
<name>A0A6G0WTZ5_9STRA</name>
<feature type="compositionally biased region" description="Basic and acidic residues" evidence="1">
    <location>
        <begin position="1"/>
        <end position="10"/>
    </location>
</feature>
<feature type="region of interest" description="Disordered" evidence="1">
    <location>
        <begin position="1"/>
        <end position="25"/>
    </location>
</feature>
<feature type="compositionally biased region" description="Basic and acidic residues" evidence="1">
    <location>
        <begin position="163"/>
        <end position="179"/>
    </location>
</feature>
<evidence type="ECO:0000313" key="3">
    <source>
        <dbReference type="Proteomes" id="UP000481153"/>
    </source>
</evidence>
<dbReference type="VEuPathDB" id="FungiDB:AeMF1_015148"/>
<dbReference type="PANTHER" id="PTHR33324">
    <property type="entry name" value="EXPRESSED PROTEIN"/>
    <property type="match status" value="1"/>
</dbReference>
<accession>A0A6G0WTZ5</accession>
<dbReference type="Proteomes" id="UP000481153">
    <property type="component" value="Unassembled WGS sequence"/>
</dbReference>
<comment type="caution">
    <text evidence="2">The sequence shown here is derived from an EMBL/GenBank/DDBJ whole genome shotgun (WGS) entry which is preliminary data.</text>
</comment>
<evidence type="ECO:0000313" key="2">
    <source>
        <dbReference type="EMBL" id="KAF0730915.1"/>
    </source>
</evidence>
<sequence length="286" mass="32852">MPPRRADQTKPRVGNQRQDEKSTSKRVLWTKDAVADGKTSMDVIINWMSNETNYKRWKGGDKTCGSTKASLASEIVTILSSHGIHHRTIKDVVQKIGDIERSYRTLPIGFGNTGQGVEDEASVEKEVKRICPYFYILDDVMRDRASTAPLLTSDNLDDNDESDGTRTPEQKKISNSEKKRSANVAKLDEWVDINSRVYDLKRDQFQFTRDVESRKLEVDIQREARLAEETKINIRLLTIQADEAQWKFEHSREMAEVAARIKKIEIRHELKEKGWTDSEIDQACPI</sequence>
<proteinExistence type="predicted"/>